<feature type="chain" id="PRO_5021260170" evidence="1">
    <location>
        <begin position="21"/>
        <end position="231"/>
    </location>
</feature>
<name>A0A4Y7K5S4_PAPSO</name>
<keyword evidence="3" id="KW-1185">Reference proteome</keyword>
<dbReference type="AlphaFoldDB" id="A0A4Y7K5S4"/>
<gene>
    <name evidence="2" type="ORF">C5167_010957</name>
</gene>
<dbReference type="EMBL" id="CM010720">
    <property type="protein sequence ID" value="RZC67269.1"/>
    <property type="molecule type" value="Genomic_DNA"/>
</dbReference>
<proteinExistence type="predicted"/>
<protein>
    <submittedName>
        <fullName evidence="2">Uncharacterized protein</fullName>
    </submittedName>
</protein>
<dbReference type="Proteomes" id="UP000316621">
    <property type="component" value="Chromosome 6"/>
</dbReference>
<reference evidence="2 3" key="1">
    <citation type="journal article" date="2018" name="Science">
        <title>The opium poppy genome and morphinan production.</title>
        <authorList>
            <person name="Guo L."/>
            <person name="Winzer T."/>
            <person name="Yang X."/>
            <person name="Li Y."/>
            <person name="Ning Z."/>
            <person name="He Z."/>
            <person name="Teodor R."/>
            <person name="Lu Y."/>
            <person name="Bowser T.A."/>
            <person name="Graham I.A."/>
            <person name="Ye K."/>
        </authorList>
    </citation>
    <scope>NUCLEOTIDE SEQUENCE [LARGE SCALE GENOMIC DNA]</scope>
    <source>
        <strain evidence="3">cv. HN1</strain>
        <tissue evidence="2">Leaves</tissue>
    </source>
</reference>
<keyword evidence="1" id="KW-0732">Signal</keyword>
<organism evidence="2 3">
    <name type="scientific">Papaver somniferum</name>
    <name type="common">Opium poppy</name>
    <dbReference type="NCBI Taxonomy" id="3469"/>
    <lineage>
        <taxon>Eukaryota</taxon>
        <taxon>Viridiplantae</taxon>
        <taxon>Streptophyta</taxon>
        <taxon>Embryophyta</taxon>
        <taxon>Tracheophyta</taxon>
        <taxon>Spermatophyta</taxon>
        <taxon>Magnoliopsida</taxon>
        <taxon>Ranunculales</taxon>
        <taxon>Papaveraceae</taxon>
        <taxon>Papaveroideae</taxon>
        <taxon>Papaver</taxon>
    </lineage>
</organism>
<feature type="signal peptide" evidence="1">
    <location>
        <begin position="1"/>
        <end position="20"/>
    </location>
</feature>
<evidence type="ECO:0000313" key="3">
    <source>
        <dbReference type="Proteomes" id="UP000316621"/>
    </source>
</evidence>
<accession>A0A4Y7K5S4</accession>
<evidence type="ECO:0000313" key="2">
    <source>
        <dbReference type="EMBL" id="RZC67269.1"/>
    </source>
</evidence>
<dbReference type="PANTHER" id="PTHR36324">
    <property type="entry name" value="OS09G0460100 PROTEIN"/>
    <property type="match status" value="1"/>
</dbReference>
<sequence>MTPSLFLWILACSMSFFAHAEEETKHPGKPLHLFREALKQAFCQCCTFRSNSPTLFNIDEYEITDDDDDGVDDEQEVVIRAIRARAMEARLRRKNGYTTKQNLLQVLNSMNTELINNPNLPQTEEEDDEEKETYFSAGSCFSRCSSASGEVLSQCEVFFSPRSCLSRCSSKKVTKTKLFDANERCSKSKEPCHCEGWPFGLCKKAMLLPPLPNSPSESWSWRKGPPHLVKR</sequence>
<dbReference type="OMA" id="EAFSNCH"/>
<dbReference type="Gramene" id="RZC67269">
    <property type="protein sequence ID" value="RZC67269"/>
    <property type="gene ID" value="C5167_010957"/>
</dbReference>
<dbReference type="OrthoDB" id="1930572at2759"/>
<dbReference type="PANTHER" id="PTHR36324:SF1">
    <property type="entry name" value="OS09G0460100 PROTEIN"/>
    <property type="match status" value="1"/>
</dbReference>
<evidence type="ECO:0000256" key="1">
    <source>
        <dbReference type="SAM" id="SignalP"/>
    </source>
</evidence>